<evidence type="ECO:0000313" key="3">
    <source>
        <dbReference type="Proteomes" id="UP001595990"/>
    </source>
</evidence>
<protein>
    <submittedName>
        <fullName evidence="2">Uncharacterized protein</fullName>
    </submittedName>
</protein>
<dbReference type="Proteomes" id="UP001595990">
    <property type="component" value="Unassembled WGS sequence"/>
</dbReference>
<accession>A0ABV9BUJ8</accession>
<proteinExistence type="predicted"/>
<reference evidence="3" key="1">
    <citation type="journal article" date="2019" name="Int. J. Syst. Evol. Microbiol.">
        <title>The Global Catalogue of Microorganisms (GCM) 10K type strain sequencing project: providing services to taxonomists for standard genome sequencing and annotation.</title>
        <authorList>
            <consortium name="The Broad Institute Genomics Platform"/>
            <consortium name="The Broad Institute Genome Sequencing Center for Infectious Disease"/>
            <person name="Wu L."/>
            <person name="Ma J."/>
        </authorList>
    </citation>
    <scope>NUCLEOTIDE SEQUENCE [LARGE SCALE GENOMIC DNA]</scope>
    <source>
        <strain evidence="3">CECT 8064</strain>
    </source>
</reference>
<dbReference type="EMBL" id="JBHSFS010000026">
    <property type="protein sequence ID" value="MFC4517804.1"/>
    <property type="molecule type" value="Genomic_DNA"/>
</dbReference>
<feature type="region of interest" description="Disordered" evidence="1">
    <location>
        <begin position="1"/>
        <end position="57"/>
    </location>
</feature>
<evidence type="ECO:0000313" key="2">
    <source>
        <dbReference type="EMBL" id="MFC4517804.1"/>
    </source>
</evidence>
<sequence>MAADARLQGQEAVSDRAGLRSASVDAGAPGPAVTDYAQAHIRPPQTPYLMAPSAGRL</sequence>
<gene>
    <name evidence="2" type="ORF">ACFPEN_33495</name>
</gene>
<dbReference type="RefSeq" id="WP_417924266.1">
    <property type="nucleotide sequence ID" value="NZ_JBHSFS010000026.1"/>
</dbReference>
<name>A0ABV9BUJ8_9ACTN</name>
<organism evidence="2 3">
    <name type="scientific">Streptomyces ehimensis</name>
    <dbReference type="NCBI Taxonomy" id="68195"/>
    <lineage>
        <taxon>Bacteria</taxon>
        <taxon>Bacillati</taxon>
        <taxon>Actinomycetota</taxon>
        <taxon>Actinomycetes</taxon>
        <taxon>Kitasatosporales</taxon>
        <taxon>Streptomycetaceae</taxon>
        <taxon>Streptomyces</taxon>
    </lineage>
</organism>
<keyword evidence="3" id="KW-1185">Reference proteome</keyword>
<evidence type="ECO:0000256" key="1">
    <source>
        <dbReference type="SAM" id="MobiDB-lite"/>
    </source>
</evidence>
<comment type="caution">
    <text evidence="2">The sequence shown here is derived from an EMBL/GenBank/DDBJ whole genome shotgun (WGS) entry which is preliminary data.</text>
</comment>